<comment type="caution">
    <text evidence="2">The sequence shown here is derived from an EMBL/GenBank/DDBJ whole genome shotgun (WGS) entry which is preliminary data.</text>
</comment>
<organism evidence="2 3">
    <name type="scientific">Vibrio splendidus</name>
    <dbReference type="NCBI Taxonomy" id="29497"/>
    <lineage>
        <taxon>Bacteria</taxon>
        <taxon>Pseudomonadati</taxon>
        <taxon>Pseudomonadota</taxon>
        <taxon>Gammaproteobacteria</taxon>
        <taxon>Vibrionales</taxon>
        <taxon>Vibrionaceae</taxon>
        <taxon>Vibrio</taxon>
    </lineage>
</organism>
<dbReference type="AlphaFoldDB" id="A0A2N7FQ31"/>
<evidence type="ECO:0000313" key="2">
    <source>
        <dbReference type="EMBL" id="PMJ71419.1"/>
    </source>
</evidence>
<proteinExistence type="predicted"/>
<name>A0A2N7FQ31_VIBSP</name>
<dbReference type="InterPro" id="IPR025920">
    <property type="entry name" value="Lipase_bact_N"/>
</dbReference>
<accession>A0A2N7FQ31</accession>
<evidence type="ECO:0000259" key="1">
    <source>
        <dbReference type="Pfam" id="PF12262"/>
    </source>
</evidence>
<dbReference type="Pfam" id="PF12262">
    <property type="entry name" value="Lipase_bact_N"/>
    <property type="match status" value="1"/>
</dbReference>
<reference evidence="3" key="1">
    <citation type="submission" date="2016-07" db="EMBL/GenBank/DDBJ databases">
        <title>Nontailed viruses are major unrecognized killers of bacteria in the ocean.</title>
        <authorList>
            <person name="Kauffman K."/>
            <person name="Hussain F."/>
            <person name="Yang J."/>
            <person name="Arevalo P."/>
            <person name="Brown J."/>
            <person name="Cutler M."/>
            <person name="Kelly L."/>
            <person name="Polz M.F."/>
        </authorList>
    </citation>
    <scope>NUCLEOTIDE SEQUENCE [LARGE SCALE GENOMIC DNA]</scope>
    <source>
        <strain evidence="3">10N.261.55.E11</strain>
    </source>
</reference>
<feature type="domain" description="Bacterial virulence factor lipase N-terminal" evidence="1">
    <location>
        <begin position="8"/>
        <end position="77"/>
    </location>
</feature>
<gene>
    <name evidence="2" type="ORF">BCU17_00600</name>
</gene>
<sequence length="147" mass="15432">MQHIDKFNTNCTSQSYAALKTATKTYTTRDLASAQTLIKGQETIATAVGVDANKIVYSAWFITTSGGDVLASTATLIGGMIDAGAPLSTYWNGSANPNNVDLTPAYDLSLDSSSTVPFSTAIAADANFKKYLGNDDATETSTLISRS</sequence>
<protein>
    <recommendedName>
        <fullName evidence="1">Bacterial virulence factor lipase N-terminal domain-containing protein</fullName>
    </recommendedName>
</protein>
<dbReference type="Proteomes" id="UP000235330">
    <property type="component" value="Unassembled WGS sequence"/>
</dbReference>
<evidence type="ECO:0000313" key="3">
    <source>
        <dbReference type="Proteomes" id="UP000235330"/>
    </source>
</evidence>
<dbReference type="EMBL" id="MCWU01000002">
    <property type="protein sequence ID" value="PMJ71419.1"/>
    <property type="molecule type" value="Genomic_DNA"/>
</dbReference>
<dbReference type="RefSeq" id="WP_241905350.1">
    <property type="nucleotide sequence ID" value="NZ_CAWNSL010000007.1"/>
</dbReference>